<dbReference type="EMBL" id="NKDB02000004">
    <property type="protein sequence ID" value="RKJ95121.1"/>
    <property type="molecule type" value="Genomic_DNA"/>
</dbReference>
<evidence type="ECO:0000256" key="3">
    <source>
        <dbReference type="ARBA" id="ARBA00023163"/>
    </source>
</evidence>
<keyword evidence="3" id="KW-0804">Transcription</keyword>
<organism evidence="6 7">
    <name type="scientific">Alicycliphilus denitrificans</name>
    <dbReference type="NCBI Taxonomy" id="179636"/>
    <lineage>
        <taxon>Bacteria</taxon>
        <taxon>Pseudomonadati</taxon>
        <taxon>Pseudomonadota</taxon>
        <taxon>Betaproteobacteria</taxon>
        <taxon>Burkholderiales</taxon>
        <taxon>Comamonadaceae</taxon>
        <taxon>Alicycliphilus</taxon>
    </lineage>
</organism>
<dbReference type="Pfam" id="PF01614">
    <property type="entry name" value="IclR_C"/>
    <property type="match status" value="1"/>
</dbReference>
<dbReference type="PROSITE" id="PS51078">
    <property type="entry name" value="ICLR_ED"/>
    <property type="match status" value="1"/>
</dbReference>
<evidence type="ECO:0000256" key="1">
    <source>
        <dbReference type="ARBA" id="ARBA00023015"/>
    </source>
</evidence>
<reference evidence="6 7" key="1">
    <citation type="submission" date="2018-09" db="EMBL/GenBank/DDBJ databases">
        <title>Genome comparison of Alicycliphilus sp. BQ1, a polyurethanolytic bacterium, with its closest phylogenetic relatives Alicycliphilus denitrificans BC and K601, unable to attack polyurethane.</title>
        <authorList>
            <person name="Loza-Tavera H."/>
            <person name="Lozano L."/>
            <person name="Cevallos M."/>
            <person name="Maya-Lucas O."/>
            <person name="Garcia-Mena J."/>
            <person name="Hernandez J."/>
        </authorList>
    </citation>
    <scope>NUCLEOTIDE SEQUENCE [LARGE SCALE GENOMIC DNA]</scope>
    <source>
        <strain evidence="6 7">BQ1</strain>
    </source>
</reference>
<evidence type="ECO:0000313" key="7">
    <source>
        <dbReference type="Proteomes" id="UP000216225"/>
    </source>
</evidence>
<evidence type="ECO:0000259" key="4">
    <source>
        <dbReference type="PROSITE" id="PS51077"/>
    </source>
</evidence>
<dbReference type="GO" id="GO:0045892">
    <property type="term" value="P:negative regulation of DNA-templated transcription"/>
    <property type="evidence" value="ECO:0007669"/>
    <property type="project" value="TreeGrafter"/>
</dbReference>
<accession>A0A3R7FDH6</accession>
<dbReference type="InterPro" id="IPR036388">
    <property type="entry name" value="WH-like_DNA-bd_sf"/>
</dbReference>
<feature type="domain" description="IclR-ED" evidence="5">
    <location>
        <begin position="80"/>
        <end position="263"/>
    </location>
</feature>
<protein>
    <submittedName>
        <fullName evidence="6">MarR family transcriptional regulator</fullName>
    </submittedName>
</protein>
<comment type="caution">
    <text evidence="6">The sequence shown here is derived from an EMBL/GenBank/DDBJ whole genome shotgun (WGS) entry which is preliminary data.</text>
</comment>
<dbReference type="PANTHER" id="PTHR30136:SF39">
    <property type="entry name" value="TRANSCRIPTIONAL REGULATORY PROTEIN"/>
    <property type="match status" value="1"/>
</dbReference>
<dbReference type="InterPro" id="IPR036390">
    <property type="entry name" value="WH_DNA-bd_sf"/>
</dbReference>
<evidence type="ECO:0000256" key="2">
    <source>
        <dbReference type="ARBA" id="ARBA00023125"/>
    </source>
</evidence>
<dbReference type="Gene3D" id="3.30.450.40">
    <property type="match status" value="1"/>
</dbReference>
<dbReference type="InterPro" id="IPR014757">
    <property type="entry name" value="Tscrpt_reg_IclR_C"/>
</dbReference>
<dbReference type="SUPFAM" id="SSF55781">
    <property type="entry name" value="GAF domain-like"/>
    <property type="match status" value="1"/>
</dbReference>
<dbReference type="Proteomes" id="UP000216225">
    <property type="component" value="Unassembled WGS sequence"/>
</dbReference>
<dbReference type="Gene3D" id="1.10.10.10">
    <property type="entry name" value="Winged helix-like DNA-binding domain superfamily/Winged helix DNA-binding domain"/>
    <property type="match status" value="1"/>
</dbReference>
<dbReference type="PANTHER" id="PTHR30136">
    <property type="entry name" value="HELIX-TURN-HELIX TRANSCRIPTIONAL REGULATOR, ICLR FAMILY"/>
    <property type="match status" value="1"/>
</dbReference>
<dbReference type="GO" id="GO:0003677">
    <property type="term" value="F:DNA binding"/>
    <property type="evidence" value="ECO:0007669"/>
    <property type="project" value="UniProtKB-KW"/>
</dbReference>
<name>A0A3R7FDH6_9BURK</name>
<dbReference type="GO" id="GO:0003700">
    <property type="term" value="F:DNA-binding transcription factor activity"/>
    <property type="evidence" value="ECO:0007669"/>
    <property type="project" value="TreeGrafter"/>
</dbReference>
<dbReference type="AlphaFoldDB" id="A0A3R7FDH6"/>
<keyword evidence="2" id="KW-0238">DNA-binding</keyword>
<dbReference type="PROSITE" id="PS51077">
    <property type="entry name" value="HTH_ICLR"/>
    <property type="match status" value="1"/>
</dbReference>
<dbReference type="InterPro" id="IPR005471">
    <property type="entry name" value="Tscrpt_reg_IclR_N"/>
</dbReference>
<evidence type="ECO:0000313" key="6">
    <source>
        <dbReference type="EMBL" id="RKJ95121.1"/>
    </source>
</evidence>
<evidence type="ECO:0000259" key="5">
    <source>
        <dbReference type="PROSITE" id="PS51078"/>
    </source>
</evidence>
<sequence length="264" mass="28575">MWIMIQAPTAGARTGTQAIERAVLVLREVAMRGSVGWDLQELAARCELNRPTVHRILRCLVEERLVEQRASDKRYLLGPLTFELGLSVPVRPAFLESVRQAVQRLARKLPKMTAISALRSGDDCICVARAGPSAGEAAALRIGQRIGLLSRASGVAIVAALPVQEARALQARSRRRLAHLGAEHLSRAEQQVKVGRQRGYVLLTDGALWRGVHVLSMAFGPQGAPVGSVSIVGWESTWPADAVPVLLPLLRETADALTAEFNPP</sequence>
<gene>
    <name evidence="6" type="ORF">CE154_018620</name>
</gene>
<feature type="domain" description="HTH iclR-type" evidence="4">
    <location>
        <begin position="16"/>
        <end position="79"/>
    </location>
</feature>
<dbReference type="InterPro" id="IPR050707">
    <property type="entry name" value="HTH_MetabolicPath_Reg"/>
</dbReference>
<keyword evidence="1" id="KW-0805">Transcription regulation</keyword>
<dbReference type="SMART" id="SM00346">
    <property type="entry name" value="HTH_ICLR"/>
    <property type="match status" value="1"/>
</dbReference>
<dbReference type="Pfam" id="PF09339">
    <property type="entry name" value="HTH_IclR"/>
    <property type="match status" value="1"/>
</dbReference>
<dbReference type="SUPFAM" id="SSF46785">
    <property type="entry name" value="Winged helix' DNA-binding domain"/>
    <property type="match status" value="1"/>
</dbReference>
<proteinExistence type="predicted"/>
<dbReference type="InterPro" id="IPR029016">
    <property type="entry name" value="GAF-like_dom_sf"/>
</dbReference>